<feature type="transmembrane region" description="Helical" evidence="7">
    <location>
        <begin position="66"/>
        <end position="83"/>
    </location>
</feature>
<dbReference type="EMBL" id="WBOT01000004">
    <property type="protein sequence ID" value="KAB2332048.1"/>
    <property type="molecule type" value="Genomic_DNA"/>
</dbReference>
<evidence type="ECO:0000256" key="7">
    <source>
        <dbReference type="SAM" id="Phobius"/>
    </source>
</evidence>
<feature type="transmembrane region" description="Helical" evidence="7">
    <location>
        <begin position="386"/>
        <end position="408"/>
    </location>
</feature>
<feature type="transmembrane region" description="Helical" evidence="7">
    <location>
        <begin position="95"/>
        <end position="115"/>
    </location>
</feature>
<dbReference type="PROSITE" id="PS50850">
    <property type="entry name" value="MFS"/>
    <property type="match status" value="1"/>
</dbReference>
<comment type="caution">
    <text evidence="9">The sequence shown here is derived from an EMBL/GenBank/DDBJ whole genome shotgun (WGS) entry which is preliminary data.</text>
</comment>
<dbReference type="InterPro" id="IPR011701">
    <property type="entry name" value="MFS"/>
</dbReference>
<feature type="domain" description="Major facilitator superfamily (MFS) profile" evidence="8">
    <location>
        <begin position="1"/>
        <end position="446"/>
    </location>
</feature>
<dbReference type="Gene3D" id="1.20.1250.20">
    <property type="entry name" value="MFS general substrate transporter like domains"/>
    <property type="match status" value="1"/>
</dbReference>
<reference evidence="9 10" key="1">
    <citation type="journal article" date="2014" name="Arch. Microbiol.">
        <title>Bacillus mesophilum sp. nov., strain IITR-54T, a novel 4-chlorobiphenyl dechlorinating bacterium.</title>
        <authorList>
            <person name="Manickam N."/>
            <person name="Singh N.K."/>
            <person name="Bajaj A."/>
            <person name="Kumar R.M."/>
            <person name="Kaur G."/>
            <person name="Kaur N."/>
            <person name="Bala M."/>
            <person name="Kumar A."/>
            <person name="Mayilraj S."/>
        </authorList>
    </citation>
    <scope>NUCLEOTIDE SEQUENCE [LARGE SCALE GENOMIC DNA]</scope>
    <source>
        <strain evidence="9 10">IITR-54</strain>
    </source>
</reference>
<keyword evidence="2" id="KW-0813">Transport</keyword>
<evidence type="ECO:0000313" key="9">
    <source>
        <dbReference type="EMBL" id="KAB2332048.1"/>
    </source>
</evidence>
<feature type="transmembrane region" description="Helical" evidence="7">
    <location>
        <begin position="210"/>
        <end position="232"/>
    </location>
</feature>
<feature type="transmembrane region" description="Helical" evidence="7">
    <location>
        <begin position="37"/>
        <end position="59"/>
    </location>
</feature>
<feature type="transmembrane region" description="Helical" evidence="7">
    <location>
        <begin position="318"/>
        <end position="337"/>
    </location>
</feature>
<feature type="transmembrane region" description="Helical" evidence="7">
    <location>
        <begin position="154"/>
        <end position="173"/>
    </location>
</feature>
<dbReference type="AlphaFoldDB" id="A0A7V7RL17"/>
<comment type="subcellular location">
    <subcellularLocation>
        <location evidence="1">Cell membrane</location>
        <topology evidence="1">Multi-pass membrane protein</topology>
    </subcellularLocation>
</comment>
<keyword evidence="6 7" id="KW-0472">Membrane</keyword>
<proteinExistence type="predicted"/>
<dbReference type="Gene3D" id="1.20.1720.10">
    <property type="entry name" value="Multidrug resistance protein D"/>
    <property type="match status" value="1"/>
</dbReference>
<dbReference type="OrthoDB" id="9816041at2"/>
<feature type="transmembrane region" description="Helical" evidence="7">
    <location>
        <begin position="185"/>
        <end position="204"/>
    </location>
</feature>
<feature type="transmembrane region" description="Helical" evidence="7">
    <location>
        <begin position="420"/>
        <end position="441"/>
    </location>
</feature>
<dbReference type="SUPFAM" id="SSF103473">
    <property type="entry name" value="MFS general substrate transporter"/>
    <property type="match status" value="1"/>
</dbReference>
<dbReference type="InterPro" id="IPR020846">
    <property type="entry name" value="MFS_dom"/>
</dbReference>
<evidence type="ECO:0000256" key="2">
    <source>
        <dbReference type="ARBA" id="ARBA00022448"/>
    </source>
</evidence>
<organism evidence="9 10">
    <name type="scientific">Bacillus mesophilum</name>
    <dbReference type="NCBI Taxonomy" id="1071718"/>
    <lineage>
        <taxon>Bacteria</taxon>
        <taxon>Bacillati</taxon>
        <taxon>Bacillota</taxon>
        <taxon>Bacilli</taxon>
        <taxon>Bacillales</taxon>
        <taxon>Bacillaceae</taxon>
        <taxon>Bacillus</taxon>
    </lineage>
</organism>
<keyword evidence="3" id="KW-1003">Cell membrane</keyword>
<evidence type="ECO:0000256" key="1">
    <source>
        <dbReference type="ARBA" id="ARBA00004651"/>
    </source>
</evidence>
<dbReference type="GO" id="GO:0022857">
    <property type="term" value="F:transmembrane transporter activity"/>
    <property type="evidence" value="ECO:0007669"/>
    <property type="project" value="InterPro"/>
</dbReference>
<evidence type="ECO:0000256" key="3">
    <source>
        <dbReference type="ARBA" id="ARBA00022475"/>
    </source>
</evidence>
<feature type="transmembrane region" description="Helical" evidence="7">
    <location>
        <begin position="252"/>
        <end position="278"/>
    </location>
</feature>
<dbReference type="InterPro" id="IPR036259">
    <property type="entry name" value="MFS_trans_sf"/>
</dbReference>
<accession>A0A7V7RL17</accession>
<evidence type="ECO:0000259" key="8">
    <source>
        <dbReference type="PROSITE" id="PS50850"/>
    </source>
</evidence>
<evidence type="ECO:0000313" key="10">
    <source>
        <dbReference type="Proteomes" id="UP000441354"/>
    </source>
</evidence>
<sequence>MMVLLIGTFVSILNQTLLATAIPPIMNDLDINFDTAQWLTTAFMLVNGIMIPITAFLIGTFTTRRLFIGAMMIFALGTLIAGIAPNFEYLLLGRIIQAVGAGVTMPLSQVVILNLFPVEKRGSAMGLVGLVIGLGPAIGPTLSGYLVQHFPWRSLFFVVLPIVTINIILASITMKNVTEKTNPKLDILSIVLSSFGFGGLLYGFSILGSLGITHINVIISITIGFISLIWFIQRQLRLEEPMLEFRVFKNPIFTITTILSVIVFTSMISAETLIPIYIQNVLNLSPLESGLILLPGAIVMGIMMPITGKIFDKYGVRYLAIIGMTIITVTSIFLTNLQLTTSISFVVFVYMIRMLGISMVMMPVATAGINQLSSKLISHGTAMNNAMRMVGGSIGTAVLVTIMSTFTLTGSNSDGTINGLNTAFLVSTIIAFTGLILSIFLKDTRPMKVKIELETEEM</sequence>
<evidence type="ECO:0000256" key="5">
    <source>
        <dbReference type="ARBA" id="ARBA00022989"/>
    </source>
</evidence>
<keyword evidence="10" id="KW-1185">Reference proteome</keyword>
<feature type="transmembrane region" description="Helical" evidence="7">
    <location>
        <begin position="343"/>
        <end position="365"/>
    </location>
</feature>
<name>A0A7V7RL17_9BACI</name>
<dbReference type="Pfam" id="PF07690">
    <property type="entry name" value="MFS_1"/>
    <property type="match status" value="1"/>
</dbReference>
<feature type="transmembrane region" description="Helical" evidence="7">
    <location>
        <begin position="290"/>
        <end position="311"/>
    </location>
</feature>
<dbReference type="CDD" id="cd17503">
    <property type="entry name" value="MFS_LmrB_MDR_like"/>
    <property type="match status" value="1"/>
</dbReference>
<evidence type="ECO:0000256" key="4">
    <source>
        <dbReference type="ARBA" id="ARBA00022692"/>
    </source>
</evidence>
<dbReference type="GO" id="GO:0005886">
    <property type="term" value="C:plasma membrane"/>
    <property type="evidence" value="ECO:0007669"/>
    <property type="project" value="UniProtKB-SubCell"/>
</dbReference>
<dbReference type="NCBIfam" id="TIGR00711">
    <property type="entry name" value="efflux_EmrB"/>
    <property type="match status" value="1"/>
</dbReference>
<dbReference type="InterPro" id="IPR004638">
    <property type="entry name" value="EmrB-like"/>
</dbReference>
<gene>
    <name evidence="9" type="ORF">F7732_13645</name>
</gene>
<dbReference type="PRINTS" id="PR01036">
    <property type="entry name" value="TCRTETB"/>
</dbReference>
<keyword evidence="4 7" id="KW-0812">Transmembrane</keyword>
<dbReference type="Proteomes" id="UP000441354">
    <property type="component" value="Unassembled WGS sequence"/>
</dbReference>
<protein>
    <submittedName>
        <fullName evidence="9">Multidrug efflux MFS transporter</fullName>
    </submittedName>
</protein>
<dbReference type="PANTHER" id="PTHR42718">
    <property type="entry name" value="MAJOR FACILITATOR SUPERFAMILY MULTIDRUG TRANSPORTER MFSC"/>
    <property type="match status" value="1"/>
</dbReference>
<evidence type="ECO:0000256" key="6">
    <source>
        <dbReference type="ARBA" id="ARBA00023136"/>
    </source>
</evidence>
<keyword evidence="5 7" id="KW-1133">Transmembrane helix</keyword>
<dbReference type="PANTHER" id="PTHR42718:SF24">
    <property type="entry name" value="MAJOR FACILITATOR SUPERFAMILY (MFS) PROFILE DOMAIN-CONTAINING PROTEIN"/>
    <property type="match status" value="1"/>
</dbReference>
<feature type="transmembrane region" description="Helical" evidence="7">
    <location>
        <begin position="127"/>
        <end position="148"/>
    </location>
</feature>